<comment type="caution">
    <text evidence="1">The sequence shown here is derived from an EMBL/GenBank/DDBJ whole genome shotgun (WGS) entry which is preliminary data.</text>
</comment>
<evidence type="ECO:0000313" key="2">
    <source>
        <dbReference type="Proteomes" id="UP000824120"/>
    </source>
</evidence>
<dbReference type="EMBL" id="JACXVP010000012">
    <property type="protein sequence ID" value="KAG5569355.1"/>
    <property type="molecule type" value="Genomic_DNA"/>
</dbReference>
<protein>
    <submittedName>
        <fullName evidence="1">Uncharacterized protein</fullName>
    </submittedName>
</protein>
<organism evidence="1 2">
    <name type="scientific">Solanum commersonii</name>
    <name type="common">Commerson's wild potato</name>
    <name type="synonym">Commerson's nightshade</name>
    <dbReference type="NCBI Taxonomy" id="4109"/>
    <lineage>
        <taxon>Eukaryota</taxon>
        <taxon>Viridiplantae</taxon>
        <taxon>Streptophyta</taxon>
        <taxon>Embryophyta</taxon>
        <taxon>Tracheophyta</taxon>
        <taxon>Spermatophyta</taxon>
        <taxon>Magnoliopsida</taxon>
        <taxon>eudicotyledons</taxon>
        <taxon>Gunneridae</taxon>
        <taxon>Pentapetalae</taxon>
        <taxon>asterids</taxon>
        <taxon>lamiids</taxon>
        <taxon>Solanales</taxon>
        <taxon>Solanaceae</taxon>
        <taxon>Solanoideae</taxon>
        <taxon>Solaneae</taxon>
        <taxon>Solanum</taxon>
    </lineage>
</organism>
<dbReference type="AlphaFoldDB" id="A0A9J5W1H8"/>
<gene>
    <name evidence="1" type="ORF">H5410_059121</name>
</gene>
<dbReference type="Proteomes" id="UP000824120">
    <property type="component" value="Chromosome 12"/>
</dbReference>
<keyword evidence="2" id="KW-1185">Reference proteome</keyword>
<name>A0A9J5W1H8_SOLCO</name>
<sequence length="80" mass="9366">MTWHHPALAKDNKRCCQDKSTSVFCCRTLELKCEGSEFFLGMGNGPGYEVNWLGREIWNGLRRIEKGNKSWEKWATERNE</sequence>
<reference evidence="1 2" key="1">
    <citation type="submission" date="2020-09" db="EMBL/GenBank/DDBJ databases">
        <title>De no assembly of potato wild relative species, Solanum commersonii.</title>
        <authorList>
            <person name="Cho K."/>
        </authorList>
    </citation>
    <scope>NUCLEOTIDE SEQUENCE [LARGE SCALE GENOMIC DNA]</scope>
    <source>
        <strain evidence="1">LZ3.2</strain>
        <tissue evidence="1">Leaf</tissue>
    </source>
</reference>
<accession>A0A9J5W1H8</accession>
<evidence type="ECO:0000313" key="1">
    <source>
        <dbReference type="EMBL" id="KAG5569355.1"/>
    </source>
</evidence>
<proteinExistence type="predicted"/>